<dbReference type="GO" id="GO:0030975">
    <property type="term" value="F:thiamine binding"/>
    <property type="evidence" value="ECO:0007669"/>
    <property type="project" value="InterPro"/>
</dbReference>
<dbReference type="InterPro" id="IPR007373">
    <property type="entry name" value="Thiamin_PyroPKinase_B1-bd"/>
</dbReference>
<keyword evidence="4" id="KW-0067">ATP-binding</keyword>
<reference evidence="9" key="1">
    <citation type="journal article" date="2017" name="J. Clin. Microbiol.">
        <title>Finegoldia magna Isolated from Orthopedic Joint Implant-Associated Infections.</title>
        <authorList>
            <person name="Soderquist B."/>
            <person name="Bjorklund S."/>
            <person name="Hellmark B."/>
            <person name="Jensen A."/>
            <person name="Bruggemann H."/>
        </authorList>
    </citation>
    <scope>NUCLEOTIDE SEQUENCE</scope>
    <source>
        <strain evidence="9">12T273</strain>
        <strain evidence="8">CCUG 54800</strain>
    </source>
</reference>
<gene>
    <name evidence="8" type="ORF">B9N49_03850</name>
    <name evidence="9" type="ORF">B9N55_05160</name>
</gene>
<evidence type="ECO:0000313" key="10">
    <source>
        <dbReference type="Proteomes" id="UP000215413"/>
    </source>
</evidence>
<name>A0A233VII6_FINMA</name>
<proteinExistence type="predicted"/>
<dbReference type="InterPro" id="IPR036759">
    <property type="entry name" value="TPK_catalytic_sf"/>
</dbReference>
<dbReference type="PANTHER" id="PTHR41299:SF1">
    <property type="entry name" value="THIAMINE PYROPHOSPHOKINASE"/>
    <property type="match status" value="1"/>
</dbReference>
<dbReference type="Pfam" id="PF04263">
    <property type="entry name" value="TPK_catalytic"/>
    <property type="match status" value="1"/>
</dbReference>
<evidence type="ECO:0000259" key="7">
    <source>
        <dbReference type="Pfam" id="PF04265"/>
    </source>
</evidence>
<dbReference type="InterPro" id="IPR053149">
    <property type="entry name" value="TPK"/>
</dbReference>
<sequence>MIGLICCAGELSDKNLFEEYYEKSDFRIAVDGGTKYFTDYHKDFDFAIGDFDSINNKDKIFLEENNKIFEKYNCKKDFTDFEAAINILIEKNCNTIYAFGATGTRLDHTMSNLIYSKRCYEKGIELIFIGNNNIIKFLGESTECVMKYDYISIVVLSNSGIKIKLKGFEYDSEFLDVDFCSSLTISNKIKNKKAYIELIEGYGLLIDSRD</sequence>
<evidence type="ECO:0000256" key="5">
    <source>
        <dbReference type="NCBIfam" id="TIGR01378"/>
    </source>
</evidence>
<dbReference type="EC" id="2.7.6.2" evidence="5"/>
<dbReference type="Pfam" id="PF04265">
    <property type="entry name" value="TPK_B1_binding"/>
    <property type="match status" value="1"/>
</dbReference>
<dbReference type="CDD" id="cd07995">
    <property type="entry name" value="TPK"/>
    <property type="match status" value="1"/>
</dbReference>
<dbReference type="AlphaFoldDB" id="A0A233VII6"/>
<evidence type="ECO:0000256" key="1">
    <source>
        <dbReference type="ARBA" id="ARBA00022679"/>
    </source>
</evidence>
<dbReference type="GO" id="GO:0004788">
    <property type="term" value="F:thiamine diphosphokinase activity"/>
    <property type="evidence" value="ECO:0007669"/>
    <property type="project" value="UniProtKB-UniRule"/>
</dbReference>
<evidence type="ECO:0000256" key="4">
    <source>
        <dbReference type="ARBA" id="ARBA00022840"/>
    </source>
</evidence>
<dbReference type="PANTHER" id="PTHR41299">
    <property type="entry name" value="THIAMINE PYROPHOSPHOKINASE"/>
    <property type="match status" value="1"/>
</dbReference>
<dbReference type="SUPFAM" id="SSF63999">
    <property type="entry name" value="Thiamin pyrophosphokinase, catalytic domain"/>
    <property type="match status" value="1"/>
</dbReference>
<dbReference type="EMBL" id="NDYE01000012">
    <property type="protein sequence ID" value="OXZ32208.1"/>
    <property type="molecule type" value="Genomic_DNA"/>
</dbReference>
<keyword evidence="1" id="KW-0808">Transferase</keyword>
<dbReference type="Gene3D" id="3.40.50.10240">
    <property type="entry name" value="Thiamin pyrophosphokinase, catalytic domain"/>
    <property type="match status" value="1"/>
</dbReference>
<dbReference type="InterPro" id="IPR006282">
    <property type="entry name" value="Thi_PPkinase"/>
</dbReference>
<dbReference type="RefSeq" id="WP_094205596.1">
    <property type="nucleotide sequence ID" value="NZ_CAUPKI010000001.1"/>
</dbReference>
<dbReference type="GO" id="GO:0009229">
    <property type="term" value="P:thiamine diphosphate biosynthetic process"/>
    <property type="evidence" value="ECO:0007669"/>
    <property type="project" value="InterPro"/>
</dbReference>
<feature type="domain" description="Thiamin pyrophosphokinase thiamin-binding" evidence="7">
    <location>
        <begin position="148"/>
        <end position="198"/>
    </location>
</feature>
<evidence type="ECO:0000256" key="2">
    <source>
        <dbReference type="ARBA" id="ARBA00022741"/>
    </source>
</evidence>
<evidence type="ECO:0000259" key="6">
    <source>
        <dbReference type="Pfam" id="PF04263"/>
    </source>
</evidence>
<dbReference type="NCBIfam" id="TIGR01378">
    <property type="entry name" value="thi_PPkinase"/>
    <property type="match status" value="1"/>
</dbReference>
<keyword evidence="3 9" id="KW-0418">Kinase</keyword>
<comment type="caution">
    <text evidence="9">The sequence shown here is derived from an EMBL/GenBank/DDBJ whole genome shotgun (WGS) entry which is preliminary data.</text>
</comment>
<dbReference type="InterPro" id="IPR007371">
    <property type="entry name" value="TPK_catalytic"/>
</dbReference>
<evidence type="ECO:0000256" key="3">
    <source>
        <dbReference type="ARBA" id="ARBA00022777"/>
    </source>
</evidence>
<dbReference type="EMBL" id="NDYC01000019">
    <property type="protein sequence ID" value="OXZ27469.1"/>
    <property type="molecule type" value="Genomic_DNA"/>
</dbReference>
<dbReference type="GO" id="GO:0006772">
    <property type="term" value="P:thiamine metabolic process"/>
    <property type="evidence" value="ECO:0007669"/>
    <property type="project" value="UniProtKB-UniRule"/>
</dbReference>
<evidence type="ECO:0000313" key="9">
    <source>
        <dbReference type="EMBL" id="OXZ32208.1"/>
    </source>
</evidence>
<keyword evidence="2" id="KW-0547">Nucleotide-binding</keyword>
<dbReference type="GO" id="GO:0016301">
    <property type="term" value="F:kinase activity"/>
    <property type="evidence" value="ECO:0007669"/>
    <property type="project" value="UniProtKB-KW"/>
</dbReference>
<reference evidence="10 11" key="2">
    <citation type="submission" date="2017-04" db="EMBL/GenBank/DDBJ databases">
        <title>Finegoldia magna isolated from orthopedic joint implant-associated infections.</title>
        <authorList>
            <person name="Bjorklund S."/>
            <person name="Bruggemann H."/>
            <person name="Jensen A."/>
            <person name="Hellmark B."/>
            <person name="Soderquist B."/>
        </authorList>
    </citation>
    <scope>NUCLEOTIDE SEQUENCE [LARGE SCALE GENOMIC DNA]</scope>
    <source>
        <strain evidence="11">12T273</strain>
        <strain evidence="10">CCUG 54800</strain>
    </source>
</reference>
<evidence type="ECO:0000313" key="8">
    <source>
        <dbReference type="EMBL" id="OXZ27469.1"/>
    </source>
</evidence>
<feature type="domain" description="Thiamin pyrophosphokinase catalytic" evidence="6">
    <location>
        <begin position="17"/>
        <end position="127"/>
    </location>
</feature>
<dbReference type="GO" id="GO:0005524">
    <property type="term" value="F:ATP binding"/>
    <property type="evidence" value="ECO:0007669"/>
    <property type="project" value="UniProtKB-KW"/>
</dbReference>
<protein>
    <recommendedName>
        <fullName evidence="5">Thiamine diphosphokinase</fullName>
        <ecNumber evidence="5">2.7.6.2</ecNumber>
    </recommendedName>
</protein>
<dbReference type="Proteomes" id="UP000215546">
    <property type="component" value="Unassembled WGS sequence"/>
</dbReference>
<dbReference type="Proteomes" id="UP000215413">
    <property type="component" value="Unassembled WGS sequence"/>
</dbReference>
<evidence type="ECO:0000313" key="11">
    <source>
        <dbReference type="Proteomes" id="UP000215546"/>
    </source>
</evidence>
<organism evidence="9 11">
    <name type="scientific">Finegoldia magna</name>
    <name type="common">Peptostreptococcus magnus</name>
    <dbReference type="NCBI Taxonomy" id="1260"/>
    <lineage>
        <taxon>Bacteria</taxon>
        <taxon>Bacillati</taxon>
        <taxon>Bacillota</taxon>
        <taxon>Tissierellia</taxon>
        <taxon>Tissierellales</taxon>
        <taxon>Peptoniphilaceae</taxon>
        <taxon>Finegoldia</taxon>
    </lineage>
</organism>
<accession>A0A233VII6</accession>